<protein>
    <submittedName>
        <fullName evidence="1">Uncharacterized protein</fullName>
    </submittedName>
</protein>
<name>A0A4Z2EI04_9TELE</name>
<dbReference type="Proteomes" id="UP000314294">
    <property type="component" value="Unassembled WGS sequence"/>
</dbReference>
<evidence type="ECO:0000313" key="2">
    <source>
        <dbReference type="Proteomes" id="UP000314294"/>
    </source>
</evidence>
<gene>
    <name evidence="1" type="ORF">EYF80_061386</name>
</gene>
<proteinExistence type="predicted"/>
<sequence length="87" mass="10015">MERQRDLFYSFLPVSRGRRPPFFLSCGLSSRSPLCWQDGLERNEPSRTNDVRLASKDAVTPHSFSRRCFLSRQAAKAQPTAWLSRSP</sequence>
<keyword evidence="2" id="KW-1185">Reference proteome</keyword>
<comment type="caution">
    <text evidence="1">The sequence shown here is derived from an EMBL/GenBank/DDBJ whole genome shotgun (WGS) entry which is preliminary data.</text>
</comment>
<dbReference type="EMBL" id="SRLO01006879">
    <property type="protein sequence ID" value="TNN28466.1"/>
    <property type="molecule type" value="Genomic_DNA"/>
</dbReference>
<accession>A0A4Z2EI04</accession>
<reference evidence="1 2" key="1">
    <citation type="submission" date="2019-03" db="EMBL/GenBank/DDBJ databases">
        <title>First draft genome of Liparis tanakae, snailfish: a comprehensive survey of snailfish specific genes.</title>
        <authorList>
            <person name="Kim W."/>
            <person name="Song I."/>
            <person name="Jeong J.-H."/>
            <person name="Kim D."/>
            <person name="Kim S."/>
            <person name="Ryu S."/>
            <person name="Song J.Y."/>
            <person name="Lee S.K."/>
        </authorList>
    </citation>
    <scope>NUCLEOTIDE SEQUENCE [LARGE SCALE GENOMIC DNA]</scope>
    <source>
        <tissue evidence="1">Muscle</tissue>
    </source>
</reference>
<evidence type="ECO:0000313" key="1">
    <source>
        <dbReference type="EMBL" id="TNN28466.1"/>
    </source>
</evidence>
<organism evidence="1 2">
    <name type="scientific">Liparis tanakae</name>
    <name type="common">Tanaka's snailfish</name>
    <dbReference type="NCBI Taxonomy" id="230148"/>
    <lineage>
        <taxon>Eukaryota</taxon>
        <taxon>Metazoa</taxon>
        <taxon>Chordata</taxon>
        <taxon>Craniata</taxon>
        <taxon>Vertebrata</taxon>
        <taxon>Euteleostomi</taxon>
        <taxon>Actinopterygii</taxon>
        <taxon>Neopterygii</taxon>
        <taxon>Teleostei</taxon>
        <taxon>Neoteleostei</taxon>
        <taxon>Acanthomorphata</taxon>
        <taxon>Eupercaria</taxon>
        <taxon>Perciformes</taxon>
        <taxon>Cottioidei</taxon>
        <taxon>Cottales</taxon>
        <taxon>Liparidae</taxon>
        <taxon>Liparis</taxon>
    </lineage>
</organism>
<dbReference type="AlphaFoldDB" id="A0A4Z2EI04"/>